<dbReference type="Pfam" id="PF04082">
    <property type="entry name" value="Fungal_trans"/>
    <property type="match status" value="1"/>
</dbReference>
<sequence>MPLESHGNLLPAPNQPNLEALSLRLTEFRDSVAAGLQWIQSHQDTGHFLRRIFGRLPAKRYVVEITERRVEEPQVYGILFTTESFLRLVDEQYAAGVENQADNPARWAIVNAMVASAMVGKITNESLADMTPTVWCYFKNAFSTFSELIIQKPHVSTCEAVLAMAMYMLCSADGQTASQLTAAATRLVHMLGFHRRQYYVSVDSAVAQRHKRVFWICYVLDADLMHRYGLPSAFGNGEPAVGFPDDGRTEGQQSGFLRERAELAVIQHRIHKLLQREDVLLQSGMEILETVADTTKELWAWKDALSERMPRFDSSTAGFAMSLTLLHYTCYSSMAKIQMVLVRLRGPEYSDSAQARALKASGIQMPWNMLVASARGIIGLLRNLHVPPFAYVWGTLCYPLSAVLILLSAILEDPVGAQAQADVGTIREFVQFLTSLRDDGCDVGSLLGGCTKLHRVAACAVHTHKGEDQSLIHGDESASNGTLAQLQSIRLKLLRVTDWLHLAQGLLSNIPMLRAEAETVLSGIFGSETVDNVYGLFVPEIFKSCNYNFSFSK</sequence>
<keyword evidence="2" id="KW-1133">Transmembrane helix</keyword>
<keyword evidence="5" id="KW-1185">Reference proteome</keyword>
<dbReference type="GO" id="GO:0006351">
    <property type="term" value="P:DNA-templated transcription"/>
    <property type="evidence" value="ECO:0007669"/>
    <property type="project" value="InterPro"/>
</dbReference>
<dbReference type="AlphaFoldDB" id="A0A9P8W095"/>
<dbReference type="InterPro" id="IPR050987">
    <property type="entry name" value="AtrR-like"/>
</dbReference>
<dbReference type="PANTHER" id="PTHR46910">
    <property type="entry name" value="TRANSCRIPTION FACTOR PDR1"/>
    <property type="match status" value="1"/>
</dbReference>
<dbReference type="SMART" id="SM00906">
    <property type="entry name" value="Fungal_trans"/>
    <property type="match status" value="1"/>
</dbReference>
<gene>
    <name evidence="4" type="ORF">B0T10DRAFT_406929</name>
</gene>
<dbReference type="GO" id="GO:0003677">
    <property type="term" value="F:DNA binding"/>
    <property type="evidence" value="ECO:0007669"/>
    <property type="project" value="InterPro"/>
</dbReference>
<dbReference type="CDD" id="cd12148">
    <property type="entry name" value="fungal_TF_MHR"/>
    <property type="match status" value="1"/>
</dbReference>
<dbReference type="GO" id="GO:0003700">
    <property type="term" value="F:DNA-binding transcription factor activity"/>
    <property type="evidence" value="ECO:0007669"/>
    <property type="project" value="InterPro"/>
</dbReference>
<dbReference type="InterPro" id="IPR007219">
    <property type="entry name" value="XnlR_reg_dom"/>
</dbReference>
<dbReference type="Proteomes" id="UP000777438">
    <property type="component" value="Unassembled WGS sequence"/>
</dbReference>
<accession>A0A9P8W095</accession>
<comment type="caution">
    <text evidence="4">The sequence shown here is derived from an EMBL/GenBank/DDBJ whole genome shotgun (WGS) entry which is preliminary data.</text>
</comment>
<evidence type="ECO:0000313" key="5">
    <source>
        <dbReference type="Proteomes" id="UP000777438"/>
    </source>
</evidence>
<name>A0A9P8W095_9HYPO</name>
<feature type="domain" description="Xylanolytic transcriptional activator regulatory" evidence="3">
    <location>
        <begin position="177"/>
        <end position="250"/>
    </location>
</feature>
<feature type="transmembrane region" description="Helical" evidence="2">
    <location>
        <begin position="390"/>
        <end position="411"/>
    </location>
</feature>
<keyword evidence="2" id="KW-0472">Membrane</keyword>
<dbReference type="PANTHER" id="PTHR46910:SF25">
    <property type="entry name" value="ABC-TRANSPORTER-REGULATING TRANSCRIPTION FACTOR"/>
    <property type="match status" value="1"/>
</dbReference>
<evidence type="ECO:0000313" key="4">
    <source>
        <dbReference type="EMBL" id="KAH6886774.1"/>
    </source>
</evidence>
<dbReference type="GO" id="GO:0008270">
    <property type="term" value="F:zinc ion binding"/>
    <property type="evidence" value="ECO:0007669"/>
    <property type="project" value="InterPro"/>
</dbReference>
<proteinExistence type="predicted"/>
<keyword evidence="1" id="KW-0539">Nucleus</keyword>
<dbReference type="EMBL" id="JAGPYM010000015">
    <property type="protein sequence ID" value="KAH6886774.1"/>
    <property type="molecule type" value="Genomic_DNA"/>
</dbReference>
<protein>
    <recommendedName>
        <fullName evidence="3">Xylanolytic transcriptional activator regulatory domain-containing protein</fullName>
    </recommendedName>
</protein>
<organism evidence="4 5">
    <name type="scientific">Thelonectria olida</name>
    <dbReference type="NCBI Taxonomy" id="1576542"/>
    <lineage>
        <taxon>Eukaryota</taxon>
        <taxon>Fungi</taxon>
        <taxon>Dikarya</taxon>
        <taxon>Ascomycota</taxon>
        <taxon>Pezizomycotina</taxon>
        <taxon>Sordariomycetes</taxon>
        <taxon>Hypocreomycetidae</taxon>
        <taxon>Hypocreales</taxon>
        <taxon>Nectriaceae</taxon>
        <taxon>Thelonectria</taxon>
    </lineage>
</organism>
<evidence type="ECO:0000256" key="1">
    <source>
        <dbReference type="ARBA" id="ARBA00023242"/>
    </source>
</evidence>
<reference evidence="4 5" key="1">
    <citation type="journal article" date="2021" name="Nat. Commun.">
        <title>Genetic determinants of endophytism in the Arabidopsis root mycobiome.</title>
        <authorList>
            <person name="Mesny F."/>
            <person name="Miyauchi S."/>
            <person name="Thiergart T."/>
            <person name="Pickel B."/>
            <person name="Atanasova L."/>
            <person name="Karlsson M."/>
            <person name="Huettel B."/>
            <person name="Barry K.W."/>
            <person name="Haridas S."/>
            <person name="Chen C."/>
            <person name="Bauer D."/>
            <person name="Andreopoulos W."/>
            <person name="Pangilinan J."/>
            <person name="LaButti K."/>
            <person name="Riley R."/>
            <person name="Lipzen A."/>
            <person name="Clum A."/>
            <person name="Drula E."/>
            <person name="Henrissat B."/>
            <person name="Kohler A."/>
            <person name="Grigoriev I.V."/>
            <person name="Martin F.M."/>
            <person name="Hacquard S."/>
        </authorList>
    </citation>
    <scope>NUCLEOTIDE SEQUENCE [LARGE SCALE GENOMIC DNA]</scope>
    <source>
        <strain evidence="4 5">MPI-CAGE-CH-0241</strain>
    </source>
</reference>
<dbReference type="OrthoDB" id="3266505at2759"/>
<evidence type="ECO:0000259" key="3">
    <source>
        <dbReference type="SMART" id="SM00906"/>
    </source>
</evidence>
<keyword evidence="2" id="KW-0812">Transmembrane</keyword>
<evidence type="ECO:0000256" key="2">
    <source>
        <dbReference type="SAM" id="Phobius"/>
    </source>
</evidence>